<dbReference type="EMBL" id="BPLQ01005519">
    <property type="protein sequence ID" value="GIY15338.1"/>
    <property type="molecule type" value="Genomic_DNA"/>
</dbReference>
<dbReference type="AlphaFoldDB" id="A0AAV4QZ81"/>
<dbReference type="Proteomes" id="UP001054837">
    <property type="component" value="Unassembled WGS sequence"/>
</dbReference>
<comment type="caution">
    <text evidence="1">The sequence shown here is derived from an EMBL/GenBank/DDBJ whole genome shotgun (WGS) entry which is preliminary data.</text>
</comment>
<evidence type="ECO:0000313" key="1">
    <source>
        <dbReference type="EMBL" id="GIY15338.1"/>
    </source>
</evidence>
<organism evidence="1 2">
    <name type="scientific">Caerostris darwini</name>
    <dbReference type="NCBI Taxonomy" id="1538125"/>
    <lineage>
        <taxon>Eukaryota</taxon>
        <taxon>Metazoa</taxon>
        <taxon>Ecdysozoa</taxon>
        <taxon>Arthropoda</taxon>
        <taxon>Chelicerata</taxon>
        <taxon>Arachnida</taxon>
        <taxon>Araneae</taxon>
        <taxon>Araneomorphae</taxon>
        <taxon>Entelegynae</taxon>
        <taxon>Araneoidea</taxon>
        <taxon>Araneidae</taxon>
        <taxon>Caerostris</taxon>
    </lineage>
</organism>
<accession>A0AAV4QZ81</accession>
<keyword evidence="2" id="KW-1185">Reference proteome</keyword>
<gene>
    <name evidence="1" type="ORF">CDAR_13211</name>
</gene>
<proteinExistence type="predicted"/>
<protein>
    <submittedName>
        <fullName evidence="1">Uncharacterized protein</fullName>
    </submittedName>
</protein>
<name>A0AAV4QZ81_9ARAC</name>
<sequence length="95" mass="10138">MVTGADILNNLLILAGIKSTTTPILVCDSYATLVSTGLNILVAPLVEYLNWDRIRGLENSQSASSTSWSGTGLVTVSWGWYGSGEEECGNVILKM</sequence>
<evidence type="ECO:0000313" key="2">
    <source>
        <dbReference type="Proteomes" id="UP001054837"/>
    </source>
</evidence>
<reference evidence="1 2" key="1">
    <citation type="submission" date="2021-06" db="EMBL/GenBank/DDBJ databases">
        <title>Caerostris darwini draft genome.</title>
        <authorList>
            <person name="Kono N."/>
            <person name="Arakawa K."/>
        </authorList>
    </citation>
    <scope>NUCLEOTIDE SEQUENCE [LARGE SCALE GENOMIC DNA]</scope>
</reference>